<keyword evidence="3" id="KW-1185">Reference proteome</keyword>
<gene>
    <name evidence="2" type="ORF">FGO68_gene10060</name>
</gene>
<dbReference type="EMBL" id="RRYP01014489">
    <property type="protein sequence ID" value="TNV75952.1"/>
    <property type="molecule type" value="Genomic_DNA"/>
</dbReference>
<feature type="transmembrane region" description="Helical" evidence="1">
    <location>
        <begin position="18"/>
        <end position="38"/>
    </location>
</feature>
<evidence type="ECO:0000256" key="1">
    <source>
        <dbReference type="SAM" id="Phobius"/>
    </source>
</evidence>
<dbReference type="AlphaFoldDB" id="A0A8J8NIB1"/>
<evidence type="ECO:0000313" key="3">
    <source>
        <dbReference type="Proteomes" id="UP000785679"/>
    </source>
</evidence>
<keyword evidence="1" id="KW-0812">Transmembrane</keyword>
<name>A0A8J8NIB1_HALGN</name>
<organism evidence="2 3">
    <name type="scientific">Halteria grandinella</name>
    <dbReference type="NCBI Taxonomy" id="5974"/>
    <lineage>
        <taxon>Eukaryota</taxon>
        <taxon>Sar</taxon>
        <taxon>Alveolata</taxon>
        <taxon>Ciliophora</taxon>
        <taxon>Intramacronucleata</taxon>
        <taxon>Spirotrichea</taxon>
        <taxon>Stichotrichia</taxon>
        <taxon>Sporadotrichida</taxon>
        <taxon>Halteriidae</taxon>
        <taxon>Halteria</taxon>
    </lineage>
</organism>
<keyword evidence="1" id="KW-0472">Membrane</keyword>
<accession>A0A8J8NIB1</accession>
<keyword evidence="1" id="KW-1133">Transmembrane helix</keyword>
<feature type="transmembrane region" description="Helical" evidence="1">
    <location>
        <begin position="91"/>
        <end position="109"/>
    </location>
</feature>
<dbReference type="Proteomes" id="UP000785679">
    <property type="component" value="Unassembled WGS sequence"/>
</dbReference>
<comment type="caution">
    <text evidence="2">The sequence shown here is derived from an EMBL/GenBank/DDBJ whole genome shotgun (WGS) entry which is preliminary data.</text>
</comment>
<reference evidence="2" key="1">
    <citation type="submission" date="2019-06" db="EMBL/GenBank/DDBJ databases">
        <authorList>
            <person name="Zheng W."/>
        </authorList>
    </citation>
    <scope>NUCLEOTIDE SEQUENCE</scope>
    <source>
        <strain evidence="2">QDHG01</strain>
    </source>
</reference>
<evidence type="ECO:0000313" key="2">
    <source>
        <dbReference type="EMBL" id="TNV75952.1"/>
    </source>
</evidence>
<protein>
    <submittedName>
        <fullName evidence="2">Uncharacterized protein</fullName>
    </submittedName>
</protein>
<sequence length="186" mass="21033">MLCENELIIQKGELICGIFLQCLLLLSLFSSHYLLWRYTADALSATARKVAHASPCASFLFWVQVALRSMARPVGLPLLLCQVASLSKSPIYLFVVNIIIADYNYYIIFKKQSNGRQDFIQAVNPRAEPYPQTRSEQVRDCEGLSVQKLRALALACPPPFLLRPQRGHPQGRIHTHHFRRGVQSAP</sequence>
<proteinExistence type="predicted"/>